<feature type="domain" description="Helix-turn-helix type 11" evidence="1">
    <location>
        <begin position="36"/>
        <end position="75"/>
    </location>
</feature>
<dbReference type="EMBL" id="JXLB01000036">
    <property type="protein sequence ID" value="OJG77358.1"/>
    <property type="molecule type" value="Genomic_DNA"/>
</dbReference>
<dbReference type="InterPro" id="IPR036388">
    <property type="entry name" value="WH-like_DNA-bd_sf"/>
</dbReference>
<sequence length="126" mass="14548">MAKGVFIYRNIRSDDRMEQLNILESDVLDLIPIGQERKISIKEIGQLLNVDERIIYEAVNSLRKKGVPVCAKRNGDNRGYFIATTEKERIEGLSAYKAQVKDMTKLIDQIEGADLEHWQENIERVK</sequence>
<reference evidence="2 3" key="1">
    <citation type="submission" date="2014-12" db="EMBL/GenBank/DDBJ databases">
        <title>Draft genome sequences of 29 type strains of Enterococci.</title>
        <authorList>
            <person name="Zhong Z."/>
            <person name="Sun Z."/>
            <person name="Liu W."/>
            <person name="Zhang W."/>
            <person name="Zhang H."/>
        </authorList>
    </citation>
    <scope>NUCLEOTIDE SEQUENCE [LARGE SCALE GENOMIC DNA]</scope>
    <source>
        <strain evidence="2 3">DSM 15687</strain>
    </source>
</reference>
<dbReference type="Pfam" id="PF08279">
    <property type="entry name" value="HTH_11"/>
    <property type="match status" value="1"/>
</dbReference>
<dbReference type="STRING" id="150033.RV14_GL001591"/>
<dbReference type="Gene3D" id="1.10.10.10">
    <property type="entry name" value="Winged helix-like DNA-binding domain superfamily/Winged helix DNA-binding domain"/>
    <property type="match status" value="1"/>
</dbReference>
<proteinExistence type="predicted"/>
<dbReference type="InterPro" id="IPR036390">
    <property type="entry name" value="WH_DNA-bd_sf"/>
</dbReference>
<dbReference type="InterPro" id="IPR013196">
    <property type="entry name" value="HTH_11"/>
</dbReference>
<name>A0A1L8W8J3_9ENTE</name>
<protein>
    <submittedName>
        <fullName evidence="2">HTH domain protein</fullName>
    </submittedName>
</protein>
<keyword evidence="3" id="KW-1185">Reference proteome</keyword>
<organism evidence="2 3">
    <name type="scientific">Enterococcus ratti</name>
    <dbReference type="NCBI Taxonomy" id="150033"/>
    <lineage>
        <taxon>Bacteria</taxon>
        <taxon>Bacillati</taxon>
        <taxon>Bacillota</taxon>
        <taxon>Bacilli</taxon>
        <taxon>Lactobacillales</taxon>
        <taxon>Enterococcaceae</taxon>
        <taxon>Enterococcus</taxon>
    </lineage>
</organism>
<evidence type="ECO:0000313" key="2">
    <source>
        <dbReference type="EMBL" id="OJG77358.1"/>
    </source>
</evidence>
<dbReference type="Proteomes" id="UP000182152">
    <property type="component" value="Unassembled WGS sequence"/>
</dbReference>
<accession>A0A1L8W8J3</accession>
<dbReference type="AlphaFoldDB" id="A0A1L8W8J3"/>
<evidence type="ECO:0000313" key="3">
    <source>
        <dbReference type="Proteomes" id="UP000182152"/>
    </source>
</evidence>
<gene>
    <name evidence="2" type="ORF">RV14_GL001591</name>
</gene>
<evidence type="ECO:0000259" key="1">
    <source>
        <dbReference type="Pfam" id="PF08279"/>
    </source>
</evidence>
<comment type="caution">
    <text evidence="2">The sequence shown here is derived from an EMBL/GenBank/DDBJ whole genome shotgun (WGS) entry which is preliminary data.</text>
</comment>
<dbReference type="SUPFAM" id="SSF46785">
    <property type="entry name" value="Winged helix' DNA-binding domain"/>
    <property type="match status" value="1"/>
</dbReference>